<proteinExistence type="predicted"/>
<keyword evidence="1" id="KW-0812">Transmembrane</keyword>
<protein>
    <recommendedName>
        <fullName evidence="4">DUF3325 domain-containing protein</fullName>
    </recommendedName>
</protein>
<evidence type="ECO:0000313" key="3">
    <source>
        <dbReference type="Proteomes" id="UP001501727"/>
    </source>
</evidence>
<keyword evidence="1" id="KW-0472">Membrane</keyword>
<feature type="transmembrane region" description="Helical" evidence="1">
    <location>
        <begin position="6"/>
        <end position="26"/>
    </location>
</feature>
<feature type="transmembrane region" description="Helical" evidence="1">
    <location>
        <begin position="72"/>
        <end position="97"/>
    </location>
</feature>
<dbReference type="RefSeq" id="WP_344760337.1">
    <property type="nucleotide sequence ID" value="NZ_BAAAZU010000029.1"/>
</dbReference>
<evidence type="ECO:0008006" key="4">
    <source>
        <dbReference type="Google" id="ProtNLM"/>
    </source>
</evidence>
<dbReference type="EMBL" id="BAAAZU010000029">
    <property type="protein sequence ID" value="GAA3930400.1"/>
    <property type="molecule type" value="Genomic_DNA"/>
</dbReference>
<gene>
    <name evidence="2" type="ORF">GCM10022229_25000</name>
</gene>
<evidence type="ECO:0000313" key="2">
    <source>
        <dbReference type="EMBL" id="GAA3930400.1"/>
    </source>
</evidence>
<feature type="transmembrane region" description="Helical" evidence="1">
    <location>
        <begin position="47"/>
        <end position="66"/>
    </location>
</feature>
<dbReference type="Proteomes" id="UP001501727">
    <property type="component" value="Unassembled WGS sequence"/>
</dbReference>
<reference evidence="3" key="1">
    <citation type="journal article" date="2019" name="Int. J. Syst. Evol. Microbiol.">
        <title>The Global Catalogue of Microorganisms (GCM) 10K type strain sequencing project: providing services to taxonomists for standard genome sequencing and annotation.</title>
        <authorList>
            <consortium name="The Broad Institute Genomics Platform"/>
            <consortium name="The Broad Institute Genome Sequencing Center for Infectious Disease"/>
            <person name="Wu L."/>
            <person name="Ma J."/>
        </authorList>
    </citation>
    <scope>NUCLEOTIDE SEQUENCE [LARGE SCALE GENOMIC DNA]</scope>
    <source>
        <strain evidence="3">JCM 16916</strain>
    </source>
</reference>
<keyword evidence="3" id="KW-1185">Reference proteome</keyword>
<accession>A0ABP7MV26</accession>
<name>A0ABP7MV26_9GAMM</name>
<keyword evidence="1" id="KW-1133">Transmembrane helix</keyword>
<organism evidence="2 3">
    <name type="scientific">Luteimonas lutimaris</name>
    <dbReference type="NCBI Taxonomy" id="698645"/>
    <lineage>
        <taxon>Bacteria</taxon>
        <taxon>Pseudomonadati</taxon>
        <taxon>Pseudomonadota</taxon>
        <taxon>Gammaproteobacteria</taxon>
        <taxon>Lysobacterales</taxon>
        <taxon>Lysobacteraceae</taxon>
        <taxon>Luteimonas</taxon>
    </lineage>
</organism>
<sequence>MGTANLAAIVFALSSAPAFLIARSLQRGTQDAGNEAKARLDRRLSRLMEAVGVVGLLAAAGLWWAGDDRGRATFVIVAMVVLVNAMVVAVLLSFFAARRKARQRP</sequence>
<evidence type="ECO:0000256" key="1">
    <source>
        <dbReference type="SAM" id="Phobius"/>
    </source>
</evidence>
<comment type="caution">
    <text evidence="2">The sequence shown here is derived from an EMBL/GenBank/DDBJ whole genome shotgun (WGS) entry which is preliminary data.</text>
</comment>